<feature type="transmembrane region" description="Helical" evidence="1">
    <location>
        <begin position="21"/>
        <end position="40"/>
    </location>
</feature>
<accession>A0ABW3SX10</accession>
<evidence type="ECO:0000313" key="3">
    <source>
        <dbReference type="Proteomes" id="UP001597094"/>
    </source>
</evidence>
<evidence type="ECO:0000256" key="1">
    <source>
        <dbReference type="SAM" id="Phobius"/>
    </source>
</evidence>
<feature type="transmembrane region" description="Helical" evidence="1">
    <location>
        <begin position="108"/>
        <end position="128"/>
    </location>
</feature>
<gene>
    <name evidence="2" type="ORF">ACFQ2O_19915</name>
</gene>
<feature type="transmembrane region" description="Helical" evidence="1">
    <location>
        <begin position="60"/>
        <end position="79"/>
    </location>
</feature>
<keyword evidence="3" id="KW-1185">Reference proteome</keyword>
<feature type="transmembrane region" description="Helical" evidence="1">
    <location>
        <begin position="86"/>
        <end position="102"/>
    </location>
</feature>
<dbReference type="EMBL" id="JBHTLD010000286">
    <property type="protein sequence ID" value="MFD1188487.1"/>
    <property type="molecule type" value="Genomic_DNA"/>
</dbReference>
<protein>
    <submittedName>
        <fullName evidence="2">Uncharacterized protein</fullName>
    </submittedName>
</protein>
<comment type="caution">
    <text evidence="2">The sequence shown here is derived from an EMBL/GenBank/DDBJ whole genome shotgun (WGS) entry which is preliminary data.</text>
</comment>
<keyword evidence="1" id="KW-0472">Membrane</keyword>
<reference evidence="3" key="1">
    <citation type="journal article" date="2019" name="Int. J. Syst. Evol. Microbiol.">
        <title>The Global Catalogue of Microorganisms (GCM) 10K type strain sequencing project: providing services to taxonomists for standard genome sequencing and annotation.</title>
        <authorList>
            <consortium name="The Broad Institute Genomics Platform"/>
            <consortium name="The Broad Institute Genome Sequencing Center for Infectious Disease"/>
            <person name="Wu L."/>
            <person name="Ma J."/>
        </authorList>
    </citation>
    <scope>NUCLEOTIDE SEQUENCE [LARGE SCALE GENOMIC DNA]</scope>
    <source>
        <strain evidence="3">JCM 31319</strain>
    </source>
</reference>
<keyword evidence="1" id="KW-1133">Transmembrane helix</keyword>
<evidence type="ECO:0000313" key="2">
    <source>
        <dbReference type="EMBL" id="MFD1188487.1"/>
    </source>
</evidence>
<sequence length="211" mass="24490">MLPFYFRIEDFARTKVTGFGLCVFRIFISVILLVEVGKLFYFRHLYFDPIPYLVESQLSFSLVLVAWMGVLVFGLLIGFKTRAAALINYVLVLVFFSSLTSLKYHFDAALIGVSFMLLLLPVNTRLSIDSLIYKFRVMNEQEQKVRKIYYYLPVLLVLCLQYFDSFFHKSVSTSWIKGLGVWLPASLPDQVYTNQSWLLNQKEIILALGYL</sequence>
<feature type="non-terminal residue" evidence="2">
    <location>
        <position position="211"/>
    </location>
</feature>
<proteinExistence type="predicted"/>
<name>A0ABW3SX10_9BACT</name>
<dbReference type="Proteomes" id="UP001597094">
    <property type="component" value="Unassembled WGS sequence"/>
</dbReference>
<keyword evidence="1" id="KW-0812">Transmembrane</keyword>
<organism evidence="2 3">
    <name type="scientific">Pontibacter rugosus</name>
    <dbReference type="NCBI Taxonomy" id="1745966"/>
    <lineage>
        <taxon>Bacteria</taxon>
        <taxon>Pseudomonadati</taxon>
        <taxon>Bacteroidota</taxon>
        <taxon>Cytophagia</taxon>
        <taxon>Cytophagales</taxon>
        <taxon>Hymenobacteraceae</taxon>
        <taxon>Pontibacter</taxon>
    </lineage>
</organism>
<dbReference type="RefSeq" id="WP_377532174.1">
    <property type="nucleotide sequence ID" value="NZ_JBHTLD010000286.1"/>
</dbReference>
<feature type="transmembrane region" description="Helical" evidence="1">
    <location>
        <begin position="148"/>
        <end position="167"/>
    </location>
</feature>